<dbReference type="PANTHER" id="PTHR12537">
    <property type="entry name" value="RNA BINDING PROTEIN PUMILIO-RELATED"/>
    <property type="match status" value="1"/>
</dbReference>
<dbReference type="AlphaFoldDB" id="A0ABC9FG29"/>
<dbReference type="PROSITE" id="PS50303">
    <property type="entry name" value="PUM_HD"/>
    <property type="match status" value="1"/>
</dbReference>
<feature type="compositionally biased region" description="Low complexity" evidence="4">
    <location>
        <begin position="85"/>
        <end position="95"/>
    </location>
</feature>
<dbReference type="InterPro" id="IPR033133">
    <property type="entry name" value="PUM-HD"/>
</dbReference>
<evidence type="ECO:0000313" key="7">
    <source>
        <dbReference type="Proteomes" id="UP001497457"/>
    </source>
</evidence>
<evidence type="ECO:0000256" key="2">
    <source>
        <dbReference type="ARBA" id="ARBA00022845"/>
    </source>
</evidence>
<keyword evidence="2" id="KW-0810">Translation regulation</keyword>
<evidence type="ECO:0000256" key="3">
    <source>
        <dbReference type="PROSITE-ProRule" id="PRU00317"/>
    </source>
</evidence>
<dbReference type="PROSITE" id="PS50302">
    <property type="entry name" value="PUM"/>
    <property type="match status" value="1"/>
</dbReference>
<dbReference type="EMBL" id="OZ075116">
    <property type="protein sequence ID" value="CAL5074579.1"/>
    <property type="molecule type" value="Genomic_DNA"/>
</dbReference>
<keyword evidence="7" id="KW-1185">Reference proteome</keyword>
<sequence length="536" mass="59531">MGSMAPPPGQREEQQEEKRGGVLVEGDAPRDELAEMMAHLGIYEPTDAADVALPRWEDSAPAAVDRFSPTVLRPRRGAEQSANQPASIARAAGPAAPSPMHPAPAGTPPPHPGRGVPDARRFAEGRIRRGGGLARGPRNEPGAGMPPPRAGAGASAAAGGVLPAGNHAHAYVAPPPPYLHGVAAHRQSQDPNLFSPLDEQAVLFALSHETPEKIVSYACDLLLSESRHGQRLFHLVFNHCYHQLQEWVVATITRDRKIFSSLCARRHVLLIEFHLLFASFSQQDLMHTVNALFRTEEVVFMINSSETRRSMQFFSNAMVPWMSPNQMRTLLSDSKRLQVVHAFIVSSPPDIAQFIFEAVAKECTRLACQSNGLSLLQNCLERVSWTERNDILIKLSHHSLHLALNSCGNWIVQDILRRGDPSHISIIASCLRNHYVTLAKSKYGSNVVEWCLRVFHEGERLVIINELICNPHFRDLITDEYANFTISTALETCKYPLQNMLANAILSQNIIIRNQHCTKIFSILTRYGFIQRKVLR</sequence>
<evidence type="ECO:0000259" key="5">
    <source>
        <dbReference type="PROSITE" id="PS50303"/>
    </source>
</evidence>
<dbReference type="Proteomes" id="UP001497457">
    <property type="component" value="Chromosome 6rd"/>
</dbReference>
<feature type="region of interest" description="Disordered" evidence="4">
    <location>
        <begin position="67"/>
        <end position="158"/>
    </location>
</feature>
<dbReference type="GO" id="GO:0006417">
    <property type="term" value="P:regulation of translation"/>
    <property type="evidence" value="ECO:0007669"/>
    <property type="project" value="UniProtKB-KW"/>
</dbReference>
<dbReference type="Gene3D" id="1.25.10.10">
    <property type="entry name" value="Leucine-rich Repeat Variant"/>
    <property type="match status" value="1"/>
</dbReference>
<feature type="compositionally biased region" description="Basic and acidic residues" evidence="4">
    <location>
        <begin position="10"/>
        <end position="20"/>
    </location>
</feature>
<feature type="compositionally biased region" description="Pro residues" evidence="4">
    <location>
        <begin position="96"/>
        <end position="112"/>
    </location>
</feature>
<feature type="domain" description="PUM-HD" evidence="5">
    <location>
        <begin position="185"/>
        <end position="528"/>
    </location>
</feature>
<protein>
    <recommendedName>
        <fullName evidence="5">PUM-HD domain-containing protein</fullName>
    </recommendedName>
</protein>
<evidence type="ECO:0000256" key="1">
    <source>
        <dbReference type="ARBA" id="ARBA00022737"/>
    </source>
</evidence>
<dbReference type="Pfam" id="PF00806">
    <property type="entry name" value="PUF"/>
    <property type="match status" value="2"/>
</dbReference>
<dbReference type="PANTHER" id="PTHR12537:SF134">
    <property type="entry name" value="PUM-HD DOMAIN-CONTAINING PROTEIN"/>
    <property type="match status" value="1"/>
</dbReference>
<reference evidence="6" key="1">
    <citation type="submission" date="2024-10" db="EMBL/GenBank/DDBJ databases">
        <authorList>
            <person name="Ryan C."/>
        </authorList>
    </citation>
    <scope>NUCLEOTIDE SEQUENCE [LARGE SCALE GENOMIC DNA]</scope>
</reference>
<dbReference type="SUPFAM" id="SSF48371">
    <property type="entry name" value="ARM repeat"/>
    <property type="match status" value="1"/>
</dbReference>
<evidence type="ECO:0000256" key="4">
    <source>
        <dbReference type="SAM" id="MobiDB-lite"/>
    </source>
</evidence>
<dbReference type="InterPro" id="IPR001313">
    <property type="entry name" value="Pumilio_RNA-bd_rpt"/>
</dbReference>
<feature type="compositionally biased region" description="Basic and acidic residues" evidence="4">
    <location>
        <begin position="117"/>
        <end position="127"/>
    </location>
</feature>
<feature type="repeat" description="Pumilio" evidence="3">
    <location>
        <begin position="430"/>
        <end position="465"/>
    </location>
</feature>
<dbReference type="InterPro" id="IPR016024">
    <property type="entry name" value="ARM-type_fold"/>
</dbReference>
<gene>
    <name evidence="6" type="ORF">URODEC1_LOCUS105289</name>
</gene>
<proteinExistence type="predicted"/>
<name>A0ABC9FG29_9POAL</name>
<dbReference type="InterPro" id="IPR011989">
    <property type="entry name" value="ARM-like"/>
</dbReference>
<accession>A0ABC9FG29</accession>
<organism evidence="6 7">
    <name type="scientific">Urochloa decumbens</name>
    <dbReference type="NCBI Taxonomy" id="240449"/>
    <lineage>
        <taxon>Eukaryota</taxon>
        <taxon>Viridiplantae</taxon>
        <taxon>Streptophyta</taxon>
        <taxon>Embryophyta</taxon>
        <taxon>Tracheophyta</taxon>
        <taxon>Spermatophyta</taxon>
        <taxon>Magnoliopsida</taxon>
        <taxon>Liliopsida</taxon>
        <taxon>Poales</taxon>
        <taxon>Poaceae</taxon>
        <taxon>PACMAD clade</taxon>
        <taxon>Panicoideae</taxon>
        <taxon>Panicodae</taxon>
        <taxon>Paniceae</taxon>
        <taxon>Melinidinae</taxon>
        <taxon>Urochloa</taxon>
    </lineage>
</organism>
<feature type="region of interest" description="Disordered" evidence="4">
    <location>
        <begin position="1"/>
        <end position="31"/>
    </location>
</feature>
<evidence type="ECO:0000313" key="6">
    <source>
        <dbReference type="EMBL" id="CAL5074579.1"/>
    </source>
</evidence>
<keyword evidence="1" id="KW-0677">Repeat</keyword>
<dbReference type="SMART" id="SM00025">
    <property type="entry name" value="Pumilio"/>
    <property type="match status" value="4"/>
</dbReference>